<evidence type="ECO:0000313" key="4">
    <source>
        <dbReference type="EMBL" id="SUZ58439.1"/>
    </source>
</evidence>
<evidence type="ECO:0000259" key="3">
    <source>
        <dbReference type="Pfam" id="PF00483"/>
    </source>
</evidence>
<keyword evidence="1" id="KW-0808">Transferase</keyword>
<dbReference type="InterPro" id="IPR005835">
    <property type="entry name" value="NTP_transferase_dom"/>
</dbReference>
<reference evidence="4" key="1">
    <citation type="submission" date="2018-05" db="EMBL/GenBank/DDBJ databases">
        <authorList>
            <person name="Lanie J.A."/>
            <person name="Ng W.-L."/>
            <person name="Kazmierczak K.M."/>
            <person name="Andrzejewski T.M."/>
            <person name="Davidsen T.M."/>
            <person name="Wayne K.J."/>
            <person name="Tettelin H."/>
            <person name="Glass J.I."/>
            <person name="Rusch D."/>
            <person name="Podicherti R."/>
            <person name="Tsui H.-C.T."/>
            <person name="Winkler M.E."/>
        </authorList>
    </citation>
    <scope>NUCLEOTIDE SEQUENCE</scope>
</reference>
<feature type="domain" description="Nucleotidyl transferase" evidence="3">
    <location>
        <begin position="4"/>
        <end position="234"/>
    </location>
</feature>
<dbReference type="Pfam" id="PF00483">
    <property type="entry name" value="NTP_transferase"/>
    <property type="match status" value="1"/>
</dbReference>
<dbReference type="PANTHER" id="PTHR43584:SF8">
    <property type="entry name" value="N-ACETYLMURAMATE ALPHA-1-PHOSPHATE URIDYLYLTRANSFERASE"/>
    <property type="match status" value="1"/>
</dbReference>
<dbReference type="SUPFAM" id="SSF53448">
    <property type="entry name" value="Nucleotide-diphospho-sugar transferases"/>
    <property type="match status" value="1"/>
</dbReference>
<sequence length="240" mass="27032">MKLVIIAAGRGSRLSSISNGIPKILIEVFNQTLLEHLIENCVSVGISDIVIVTGHKSEMIHDYISKNEFNINIELAYNDDWDLPNGISVLTSKNNIPKNHDFMISMSDHFYNDELLLKIKNSDLSNTLVNVGADYKTNVIHDPDDAMKLIIEKDSNLVSAMSKDLLRYNAVDCGLFKCNYEFFSILQEAKDNRKYSLSDACNVLINNQDLGGVNIGDSLWLDIDTPEALVYINKNRKLFE</sequence>
<dbReference type="PANTHER" id="PTHR43584">
    <property type="entry name" value="NUCLEOTIDYL TRANSFERASE"/>
    <property type="match status" value="1"/>
</dbReference>
<keyword evidence="2" id="KW-0548">Nucleotidyltransferase</keyword>
<dbReference type="InterPro" id="IPR029044">
    <property type="entry name" value="Nucleotide-diphossugar_trans"/>
</dbReference>
<evidence type="ECO:0000256" key="1">
    <source>
        <dbReference type="ARBA" id="ARBA00022679"/>
    </source>
</evidence>
<dbReference type="Gene3D" id="3.90.550.10">
    <property type="entry name" value="Spore Coat Polysaccharide Biosynthesis Protein SpsA, Chain A"/>
    <property type="match status" value="1"/>
</dbReference>
<protein>
    <recommendedName>
        <fullName evidence="3">Nucleotidyl transferase domain-containing protein</fullName>
    </recommendedName>
</protein>
<dbReference type="AlphaFoldDB" id="A0A381NW51"/>
<proteinExistence type="predicted"/>
<evidence type="ECO:0000256" key="2">
    <source>
        <dbReference type="ARBA" id="ARBA00022695"/>
    </source>
</evidence>
<name>A0A381NW51_9ZZZZ</name>
<gene>
    <name evidence="4" type="ORF">METZ01_LOCUS11293</name>
</gene>
<organism evidence="4">
    <name type="scientific">marine metagenome</name>
    <dbReference type="NCBI Taxonomy" id="408172"/>
    <lineage>
        <taxon>unclassified sequences</taxon>
        <taxon>metagenomes</taxon>
        <taxon>ecological metagenomes</taxon>
    </lineage>
</organism>
<dbReference type="InterPro" id="IPR050065">
    <property type="entry name" value="GlmU-like"/>
</dbReference>
<dbReference type="EMBL" id="UINC01000620">
    <property type="protein sequence ID" value="SUZ58439.1"/>
    <property type="molecule type" value="Genomic_DNA"/>
</dbReference>
<accession>A0A381NW51</accession>
<dbReference type="GO" id="GO:0016779">
    <property type="term" value="F:nucleotidyltransferase activity"/>
    <property type="evidence" value="ECO:0007669"/>
    <property type="project" value="UniProtKB-KW"/>
</dbReference>